<protein>
    <submittedName>
        <fullName evidence="1">Uncharacterized protein</fullName>
    </submittedName>
</protein>
<accession>H0UNL7</accession>
<proteinExistence type="predicted"/>
<keyword evidence="2" id="KW-1185">Reference proteome</keyword>
<dbReference type="STRING" id="926567.TheveDRAFT_1312"/>
<dbReference type="AlphaFoldDB" id="H0UNL7"/>
<dbReference type="HOGENOM" id="CLU_1395746_0_0_0"/>
<gene>
    <name evidence="1" type="ORF">TheveDRAFT_1312</name>
</gene>
<sequence>MLSFGFRVPPASGDARVLAERMKIPPHHRALDVLGTLRFRVTGLGRVFALSIFEDVVGGDMPCLPPDTPCLGAIVWSLEELPPSERPVLEQMIRNGAAMAGLERAINFFKLLLANLSGFNHVRALFPGRDVPLNVQGRLAYLLNSDSAGISLKEDLLVPEDSLSTLLIPVCHPEDTGLDDQCGSCGDLGCPYRRP</sequence>
<evidence type="ECO:0000313" key="1">
    <source>
        <dbReference type="EMBL" id="EHM10432.1"/>
    </source>
</evidence>
<organism evidence="1 2">
    <name type="scientific">Thermanaerovibrio velox DSM 12556</name>
    <dbReference type="NCBI Taxonomy" id="926567"/>
    <lineage>
        <taxon>Bacteria</taxon>
        <taxon>Thermotogati</taxon>
        <taxon>Synergistota</taxon>
        <taxon>Synergistia</taxon>
        <taxon>Synergistales</taxon>
        <taxon>Synergistaceae</taxon>
        <taxon>Thermanaerovibrio</taxon>
    </lineage>
</organism>
<name>H0UNL7_9BACT</name>
<evidence type="ECO:0000313" key="2">
    <source>
        <dbReference type="Proteomes" id="UP000005730"/>
    </source>
</evidence>
<reference evidence="1 2" key="1">
    <citation type="submission" date="2011-10" db="EMBL/GenBank/DDBJ databases">
        <title>The Noncontiguous Finished genome of Thermanaerovibrio velox DSM 12556.</title>
        <authorList>
            <consortium name="US DOE Joint Genome Institute (JGI-PGF)"/>
            <person name="Lucas S."/>
            <person name="Copeland A."/>
            <person name="Lapidus A."/>
            <person name="Glavina del Rio T."/>
            <person name="Dalin E."/>
            <person name="Tice H."/>
            <person name="Bruce D."/>
            <person name="Goodwin L."/>
            <person name="Pitluck S."/>
            <person name="Peters L."/>
            <person name="Mikhailova N."/>
            <person name="Teshima H."/>
            <person name="Kyrpides N."/>
            <person name="Mavromatis K."/>
            <person name="Ivanova N."/>
            <person name="Markowitz V."/>
            <person name="Cheng J.-F."/>
            <person name="Hugenholtz P."/>
            <person name="Woyke T."/>
            <person name="Wu D."/>
            <person name="Spring S."/>
            <person name="Brambilla E.-M."/>
            <person name="Klenk H.-P."/>
            <person name="Eisen J.A."/>
        </authorList>
    </citation>
    <scope>NUCLEOTIDE SEQUENCE [LARGE SCALE GENOMIC DNA]</scope>
    <source>
        <strain evidence="1 2">DSM 12556</strain>
    </source>
</reference>
<dbReference type="Proteomes" id="UP000005730">
    <property type="component" value="Chromosome"/>
</dbReference>
<dbReference type="EMBL" id="CM001377">
    <property type="protein sequence ID" value="EHM10432.1"/>
    <property type="molecule type" value="Genomic_DNA"/>
</dbReference>